<keyword evidence="1" id="KW-0812">Transmembrane</keyword>
<keyword evidence="1" id="KW-1133">Transmembrane helix</keyword>
<keyword evidence="1" id="KW-0472">Membrane</keyword>
<proteinExistence type="predicted"/>
<keyword evidence="2" id="KW-0503">Monooxygenase</keyword>
<dbReference type="RefSeq" id="WP_051067494.1">
    <property type="nucleotide sequence ID" value="NZ_JBEXQN010000018.1"/>
</dbReference>
<dbReference type="GO" id="GO:0004497">
    <property type="term" value="F:monooxygenase activity"/>
    <property type="evidence" value="ECO:0007669"/>
    <property type="project" value="UniProtKB-KW"/>
</dbReference>
<dbReference type="PANTHER" id="PTHR38457:SF1">
    <property type="entry name" value="REGULATOR ABRB-RELATED"/>
    <property type="match status" value="1"/>
</dbReference>
<feature type="transmembrane region" description="Helical" evidence="1">
    <location>
        <begin position="20"/>
        <end position="49"/>
    </location>
</feature>
<dbReference type="Proteomes" id="UP000467124">
    <property type="component" value="Unassembled WGS sequence"/>
</dbReference>
<dbReference type="AlphaFoldDB" id="A0A7K2IYW0"/>
<dbReference type="GO" id="GO:0016020">
    <property type="term" value="C:membrane"/>
    <property type="evidence" value="ECO:0007669"/>
    <property type="project" value="InterPro"/>
</dbReference>
<dbReference type="InterPro" id="IPR007820">
    <property type="entry name" value="AbrB_fam"/>
</dbReference>
<evidence type="ECO:0000256" key="1">
    <source>
        <dbReference type="SAM" id="Phobius"/>
    </source>
</evidence>
<sequence length="178" mass="18306">MTARADRSGWGRALDVLRLLAGAAVVGSLLELLGVPAGMLLGSAIGAALANQKWTPRLRPTAFPRPLRYVGLLLVGLVSGVLLTMESLGSTASVALPVIAAYLGLAMVNLLVIALLMARYDVDPATAVLAVTPGGLAEVTSLAIDKGARMGVVMTVHSVRLLTIVFVFLPIVLAVVGS</sequence>
<organism evidence="2 3">
    <name type="scientific">Nocardiopsis alba</name>
    <dbReference type="NCBI Taxonomy" id="53437"/>
    <lineage>
        <taxon>Bacteria</taxon>
        <taxon>Bacillati</taxon>
        <taxon>Actinomycetota</taxon>
        <taxon>Actinomycetes</taxon>
        <taxon>Streptosporangiales</taxon>
        <taxon>Nocardiopsidaceae</taxon>
        <taxon>Nocardiopsis</taxon>
    </lineage>
</organism>
<comment type="caution">
    <text evidence="2">The sequence shown here is derived from an EMBL/GenBank/DDBJ whole genome shotgun (WGS) entry which is preliminary data.</text>
</comment>
<gene>
    <name evidence="2" type="ORF">GTW20_22730</name>
</gene>
<accession>A0A7K2IYW0</accession>
<evidence type="ECO:0000313" key="2">
    <source>
        <dbReference type="EMBL" id="MYR34997.1"/>
    </source>
</evidence>
<feature type="transmembrane region" description="Helical" evidence="1">
    <location>
        <begin position="94"/>
        <end position="116"/>
    </location>
</feature>
<feature type="transmembrane region" description="Helical" evidence="1">
    <location>
        <begin position="159"/>
        <end position="177"/>
    </location>
</feature>
<evidence type="ECO:0000313" key="3">
    <source>
        <dbReference type="Proteomes" id="UP000467124"/>
    </source>
</evidence>
<keyword evidence="2" id="KW-0560">Oxidoreductase</keyword>
<name>A0A7K2IYW0_9ACTN</name>
<dbReference type="GO" id="GO:0010468">
    <property type="term" value="P:regulation of gene expression"/>
    <property type="evidence" value="ECO:0007669"/>
    <property type="project" value="InterPro"/>
</dbReference>
<feature type="transmembrane region" description="Helical" evidence="1">
    <location>
        <begin position="69"/>
        <end position="88"/>
    </location>
</feature>
<dbReference type="EMBL" id="WWHY01000001">
    <property type="protein sequence ID" value="MYR34997.1"/>
    <property type="molecule type" value="Genomic_DNA"/>
</dbReference>
<reference evidence="2 3" key="1">
    <citation type="journal article" date="2019" name="Nat. Commun.">
        <title>The antimicrobial potential of Streptomyces from insect microbiomes.</title>
        <authorList>
            <person name="Chevrette M.G."/>
            <person name="Carlson C.M."/>
            <person name="Ortega H.E."/>
            <person name="Thomas C."/>
            <person name="Ananiev G.E."/>
            <person name="Barns K.J."/>
            <person name="Book A.J."/>
            <person name="Cagnazzo J."/>
            <person name="Carlos C."/>
            <person name="Flanigan W."/>
            <person name="Grubbs K.J."/>
            <person name="Horn H.A."/>
            <person name="Hoffmann F.M."/>
            <person name="Klassen J.L."/>
            <person name="Knack J.J."/>
            <person name="Lewin G.R."/>
            <person name="McDonald B.R."/>
            <person name="Muller L."/>
            <person name="Melo W.G.P."/>
            <person name="Pinto-Tomas A.A."/>
            <person name="Schmitz A."/>
            <person name="Wendt-Pienkowski E."/>
            <person name="Wildman S."/>
            <person name="Zhao M."/>
            <person name="Zhang F."/>
            <person name="Bugni T.S."/>
            <person name="Andes D.R."/>
            <person name="Pupo M.T."/>
            <person name="Currie C.R."/>
        </authorList>
    </citation>
    <scope>NUCLEOTIDE SEQUENCE [LARGE SCALE GENOMIC DNA]</scope>
    <source>
        <strain evidence="2 3">SID5840</strain>
    </source>
</reference>
<dbReference type="Pfam" id="PF05145">
    <property type="entry name" value="AbrB"/>
    <property type="match status" value="1"/>
</dbReference>
<protein>
    <submittedName>
        <fullName evidence="2">Ammonia monooxygenase</fullName>
    </submittedName>
</protein>
<dbReference type="PANTHER" id="PTHR38457">
    <property type="entry name" value="REGULATOR ABRB-RELATED"/>
    <property type="match status" value="1"/>
</dbReference>